<evidence type="ECO:0000313" key="4">
    <source>
        <dbReference type="EMBL" id="MFC3878660.1"/>
    </source>
</evidence>
<evidence type="ECO:0000256" key="1">
    <source>
        <dbReference type="ARBA" id="ARBA00022898"/>
    </source>
</evidence>
<protein>
    <recommendedName>
        <fullName evidence="2">Aminotransferase</fullName>
        <ecNumber evidence="2">2.6.1.-</ecNumber>
    </recommendedName>
</protein>
<name>A0ABV8ALQ8_9BACT</name>
<dbReference type="Gene3D" id="3.90.1150.10">
    <property type="entry name" value="Aspartate Aminotransferase, domain 1"/>
    <property type="match status" value="1"/>
</dbReference>
<dbReference type="Proteomes" id="UP001595805">
    <property type="component" value="Unassembled WGS sequence"/>
</dbReference>
<dbReference type="GO" id="GO:0008483">
    <property type="term" value="F:transaminase activity"/>
    <property type="evidence" value="ECO:0007669"/>
    <property type="project" value="UniProtKB-KW"/>
</dbReference>
<dbReference type="InterPro" id="IPR050478">
    <property type="entry name" value="Ethylene_sulfur-biosynth"/>
</dbReference>
<dbReference type="PROSITE" id="PS00105">
    <property type="entry name" value="AA_TRANSFER_CLASS_1"/>
    <property type="match status" value="1"/>
</dbReference>
<dbReference type="CDD" id="cd00609">
    <property type="entry name" value="AAT_like"/>
    <property type="match status" value="1"/>
</dbReference>
<comment type="cofactor">
    <cofactor evidence="2">
        <name>pyridoxal 5'-phosphate</name>
        <dbReference type="ChEBI" id="CHEBI:597326"/>
    </cofactor>
</comment>
<accession>A0ABV8ALQ8</accession>
<gene>
    <name evidence="4" type="ORF">ACFOSV_00640</name>
</gene>
<keyword evidence="2" id="KW-0808">Transferase</keyword>
<dbReference type="PRINTS" id="PR00753">
    <property type="entry name" value="ACCSYNTHASE"/>
</dbReference>
<dbReference type="RefSeq" id="WP_377902331.1">
    <property type="nucleotide sequence ID" value="NZ_JBHRZS010000002.1"/>
</dbReference>
<proteinExistence type="inferred from homology"/>
<feature type="domain" description="Aminotransferase class I/classII large" evidence="3">
    <location>
        <begin position="50"/>
        <end position="430"/>
    </location>
</feature>
<evidence type="ECO:0000313" key="5">
    <source>
        <dbReference type="Proteomes" id="UP001595805"/>
    </source>
</evidence>
<dbReference type="PANTHER" id="PTHR43795:SF39">
    <property type="entry name" value="AMINOTRANSFERASE CLASS I_CLASSII DOMAIN-CONTAINING PROTEIN"/>
    <property type="match status" value="1"/>
</dbReference>
<dbReference type="EC" id="2.6.1.-" evidence="2"/>
<dbReference type="EMBL" id="JBHRZS010000002">
    <property type="protein sequence ID" value="MFC3878660.1"/>
    <property type="molecule type" value="Genomic_DNA"/>
</dbReference>
<organism evidence="4 5">
    <name type="scientific">Algoriphagus namhaensis</name>
    <dbReference type="NCBI Taxonomy" id="915353"/>
    <lineage>
        <taxon>Bacteria</taxon>
        <taxon>Pseudomonadati</taxon>
        <taxon>Bacteroidota</taxon>
        <taxon>Cytophagia</taxon>
        <taxon>Cytophagales</taxon>
        <taxon>Cyclobacteriaceae</taxon>
        <taxon>Algoriphagus</taxon>
    </lineage>
</organism>
<keyword evidence="5" id="KW-1185">Reference proteome</keyword>
<comment type="caution">
    <text evidence="4">The sequence shown here is derived from an EMBL/GenBank/DDBJ whole genome shotgun (WGS) entry which is preliminary data.</text>
</comment>
<evidence type="ECO:0000256" key="2">
    <source>
        <dbReference type="RuleBase" id="RU000481"/>
    </source>
</evidence>
<keyword evidence="2 4" id="KW-0032">Aminotransferase</keyword>
<comment type="similarity">
    <text evidence="2">Belongs to the class-I pyridoxal-phosphate-dependent aminotransferase family.</text>
</comment>
<dbReference type="PANTHER" id="PTHR43795">
    <property type="entry name" value="BIFUNCTIONAL ASPARTATE AMINOTRANSFERASE AND GLUTAMATE/ASPARTATE-PREPHENATE AMINOTRANSFERASE-RELATED"/>
    <property type="match status" value="1"/>
</dbReference>
<evidence type="ECO:0000259" key="3">
    <source>
        <dbReference type="Pfam" id="PF00155"/>
    </source>
</evidence>
<sequence length="438" mass="49493">MTEHLFLSEKGKKASSTLARVDLDVYFEALENRYHPVDNPSGALPMSVAENQLCWDNLKQKFQQITRKQDIPDWVASYGDAAGVASFREAIASFFSEFLFGCPVNPESLACFGGATGVIEMTAFLLANPGDTAVIPAPSYPVYTGDLGVIPGVKRYDLHTHHELEEIQNEISISLEKLEKTKNEIEAQGSRFKLLILTSPDNPTGMIYSEAQLRSIADWCIAEEIHLIVNEIYGLSRFNLDHPQLRESYPDPIPFYSFGKLMHEYQSPLLHHWYSFSKDFGISGFRIGVIHSHNSGLIQGSRNAGLSHSISNYTQWVVQEMLSDHDFLEEFFQKHTHRLTEAFLTVKKAMDEVGTPIQPAYGSLFAWVDFSAFLKEESHEGETDLWLEIFEKTGVLLTPTDGFGHSKKGLFRLVITSLSPNELKLAMERLQEFFKNKK</sequence>
<dbReference type="InterPro" id="IPR015422">
    <property type="entry name" value="PyrdxlP-dep_Trfase_small"/>
</dbReference>
<dbReference type="InterPro" id="IPR015424">
    <property type="entry name" value="PyrdxlP-dep_Trfase"/>
</dbReference>
<dbReference type="InterPro" id="IPR004839">
    <property type="entry name" value="Aminotransferase_I/II_large"/>
</dbReference>
<dbReference type="Pfam" id="PF00155">
    <property type="entry name" value="Aminotran_1_2"/>
    <property type="match status" value="1"/>
</dbReference>
<keyword evidence="1" id="KW-0663">Pyridoxal phosphate</keyword>
<dbReference type="InterPro" id="IPR015421">
    <property type="entry name" value="PyrdxlP-dep_Trfase_major"/>
</dbReference>
<dbReference type="SUPFAM" id="SSF53383">
    <property type="entry name" value="PLP-dependent transferases"/>
    <property type="match status" value="1"/>
</dbReference>
<dbReference type="InterPro" id="IPR004838">
    <property type="entry name" value="NHTrfase_class1_PyrdxlP-BS"/>
</dbReference>
<dbReference type="Gene3D" id="3.40.640.10">
    <property type="entry name" value="Type I PLP-dependent aspartate aminotransferase-like (Major domain)"/>
    <property type="match status" value="1"/>
</dbReference>
<reference evidence="5" key="1">
    <citation type="journal article" date="2019" name="Int. J. Syst. Evol. Microbiol.">
        <title>The Global Catalogue of Microorganisms (GCM) 10K type strain sequencing project: providing services to taxonomists for standard genome sequencing and annotation.</title>
        <authorList>
            <consortium name="The Broad Institute Genomics Platform"/>
            <consortium name="The Broad Institute Genome Sequencing Center for Infectious Disease"/>
            <person name="Wu L."/>
            <person name="Ma J."/>
        </authorList>
    </citation>
    <scope>NUCLEOTIDE SEQUENCE [LARGE SCALE GENOMIC DNA]</scope>
    <source>
        <strain evidence="5">CCUG 60523</strain>
    </source>
</reference>